<proteinExistence type="predicted"/>
<dbReference type="Pfam" id="PF00512">
    <property type="entry name" value="HisKA"/>
    <property type="match status" value="1"/>
</dbReference>
<keyword evidence="5" id="KW-0597">Phosphoprotein</keyword>
<dbReference type="SUPFAM" id="SSF158472">
    <property type="entry name" value="HAMP domain-like"/>
    <property type="match status" value="1"/>
</dbReference>
<keyword evidence="10" id="KW-0067">ATP-binding</keyword>
<dbReference type="SMART" id="SM00304">
    <property type="entry name" value="HAMP"/>
    <property type="match status" value="1"/>
</dbReference>
<dbReference type="InterPro" id="IPR003660">
    <property type="entry name" value="HAMP_dom"/>
</dbReference>
<dbReference type="SUPFAM" id="SSF47384">
    <property type="entry name" value="Homodimeric domain of signal transducing histidine kinase"/>
    <property type="match status" value="1"/>
</dbReference>
<dbReference type="CDD" id="cd06225">
    <property type="entry name" value="HAMP"/>
    <property type="match status" value="1"/>
</dbReference>
<name>F2JP46_CELLD</name>
<feature type="transmembrane region" description="Helical" evidence="15">
    <location>
        <begin position="180"/>
        <end position="200"/>
    </location>
</feature>
<dbReference type="CDD" id="cd00082">
    <property type="entry name" value="HisKA"/>
    <property type="match status" value="1"/>
</dbReference>
<feature type="coiled-coil region" evidence="14">
    <location>
        <begin position="234"/>
        <end position="261"/>
    </location>
</feature>
<dbReference type="KEGG" id="cle:Clole_1941"/>
<evidence type="ECO:0000256" key="10">
    <source>
        <dbReference type="ARBA" id="ARBA00022840"/>
    </source>
</evidence>
<keyword evidence="14" id="KW-0175">Coiled coil</keyword>
<comment type="catalytic activity">
    <reaction evidence="1">
        <text>ATP + protein L-histidine = ADP + protein N-phospho-L-histidine.</text>
        <dbReference type="EC" id="2.7.13.3"/>
    </reaction>
</comment>
<evidence type="ECO:0000256" key="9">
    <source>
        <dbReference type="ARBA" id="ARBA00022777"/>
    </source>
</evidence>
<dbReference type="STRING" id="642492.Clole_1941"/>
<dbReference type="SUPFAM" id="SSF55874">
    <property type="entry name" value="ATPase domain of HSP90 chaperone/DNA topoisomerase II/histidine kinase"/>
    <property type="match status" value="1"/>
</dbReference>
<keyword evidence="7 15" id="KW-0812">Transmembrane</keyword>
<evidence type="ECO:0000256" key="8">
    <source>
        <dbReference type="ARBA" id="ARBA00022741"/>
    </source>
</evidence>
<keyword evidence="4" id="KW-1003">Cell membrane</keyword>
<dbReference type="EMBL" id="CP002582">
    <property type="protein sequence ID" value="ADZ83660.1"/>
    <property type="molecule type" value="Genomic_DNA"/>
</dbReference>
<dbReference type="InterPro" id="IPR036097">
    <property type="entry name" value="HisK_dim/P_sf"/>
</dbReference>
<dbReference type="GO" id="GO:0005524">
    <property type="term" value="F:ATP binding"/>
    <property type="evidence" value="ECO:0007669"/>
    <property type="project" value="UniProtKB-KW"/>
</dbReference>
<dbReference type="HOGENOM" id="CLU_000445_89_6_9"/>
<keyword evidence="8" id="KW-0547">Nucleotide-binding</keyword>
<evidence type="ECO:0000256" key="3">
    <source>
        <dbReference type="ARBA" id="ARBA00012438"/>
    </source>
</evidence>
<dbReference type="Pfam" id="PF02518">
    <property type="entry name" value="HATPase_c"/>
    <property type="match status" value="1"/>
</dbReference>
<feature type="domain" description="HAMP" evidence="17">
    <location>
        <begin position="201"/>
        <end position="253"/>
    </location>
</feature>
<dbReference type="Proteomes" id="UP000008467">
    <property type="component" value="Chromosome"/>
</dbReference>
<dbReference type="Pfam" id="PF00672">
    <property type="entry name" value="HAMP"/>
    <property type="match status" value="1"/>
</dbReference>
<dbReference type="PROSITE" id="PS50109">
    <property type="entry name" value="HIS_KIN"/>
    <property type="match status" value="1"/>
</dbReference>
<dbReference type="SMART" id="SM00388">
    <property type="entry name" value="HisKA"/>
    <property type="match status" value="1"/>
</dbReference>
<evidence type="ECO:0000256" key="13">
    <source>
        <dbReference type="ARBA" id="ARBA00023136"/>
    </source>
</evidence>
<dbReference type="InterPro" id="IPR050398">
    <property type="entry name" value="HssS/ArlS-like"/>
</dbReference>
<dbReference type="InterPro" id="IPR003594">
    <property type="entry name" value="HATPase_dom"/>
</dbReference>
<dbReference type="FunFam" id="1.10.287.130:FF:000001">
    <property type="entry name" value="Two-component sensor histidine kinase"/>
    <property type="match status" value="1"/>
</dbReference>
<dbReference type="InterPro" id="IPR036890">
    <property type="entry name" value="HATPase_C_sf"/>
</dbReference>
<evidence type="ECO:0000313" key="19">
    <source>
        <dbReference type="Proteomes" id="UP000008467"/>
    </source>
</evidence>
<dbReference type="Gene3D" id="3.30.565.10">
    <property type="entry name" value="Histidine kinase-like ATPase, C-terminal domain"/>
    <property type="match status" value="1"/>
</dbReference>
<keyword evidence="9 18" id="KW-0418">Kinase</keyword>
<evidence type="ECO:0000256" key="6">
    <source>
        <dbReference type="ARBA" id="ARBA00022679"/>
    </source>
</evidence>
<dbReference type="PANTHER" id="PTHR45528">
    <property type="entry name" value="SENSOR HISTIDINE KINASE CPXA"/>
    <property type="match status" value="1"/>
</dbReference>
<keyword evidence="11 15" id="KW-1133">Transmembrane helix</keyword>
<comment type="subcellular location">
    <subcellularLocation>
        <location evidence="2">Cell membrane</location>
        <topology evidence="2">Multi-pass membrane protein</topology>
    </subcellularLocation>
</comment>
<feature type="transmembrane region" description="Helical" evidence="15">
    <location>
        <begin position="12"/>
        <end position="32"/>
    </location>
</feature>
<keyword evidence="19" id="KW-1185">Reference proteome</keyword>
<keyword evidence="6" id="KW-0808">Transferase</keyword>
<dbReference type="Gene3D" id="1.10.287.130">
    <property type="match status" value="1"/>
</dbReference>
<sequence length="482" mass="54773">MDKLRFPSLFSRLVSVYISILVLMLVMLFITFTHSFQSYFVKYTQDIMRKQAQTIATEFYKEGAYSTSKEDALEKILYRVQVMSSYLQATTWIVDQKGEGLVIGKDSVQNMAQKLPKEANLQEVFEGRAVGLENGFKDYFSTPVLTIGYPMGVGEKVQYALFIHTPMPYVLQTIDEVRNLILKVVGIVGTVMFIWIYFISKQMTKPLKEMNTVAKTIASGHFDERIIVKGQDEIAELGLSLNHMAEELDKIEENRRSFIANVSHDLRSPLTSIQGFVTAMLDGTISPEKQERYLKIVLSETHRMIGMTNTILELNKMEESKDALHKTAFNINSVIERNFASLEKRALEKGVSLVKMFEADPPYVVADLDGISRVVQNLLDNAMKFVEQDGTIEVRTALKDDKIWVAICNSGPPIPKEQQSEIWNRFYKGDRSRGMDKRGVGLGLVIVKEIIKQHGEVVGVESEENKPVIFYFSLQPKKANLF</sequence>
<dbReference type="FunFam" id="3.30.565.10:FF:000006">
    <property type="entry name" value="Sensor histidine kinase WalK"/>
    <property type="match status" value="1"/>
</dbReference>
<dbReference type="EC" id="2.7.13.3" evidence="3"/>
<dbReference type="eggNOG" id="COG2205">
    <property type="taxonomic scope" value="Bacteria"/>
</dbReference>
<gene>
    <name evidence="18" type="ordered locus">Clole_1941</name>
</gene>
<evidence type="ECO:0000256" key="7">
    <source>
        <dbReference type="ARBA" id="ARBA00022692"/>
    </source>
</evidence>
<protein>
    <recommendedName>
        <fullName evidence="3">histidine kinase</fullName>
        <ecNumber evidence="3">2.7.13.3</ecNumber>
    </recommendedName>
</protein>
<evidence type="ECO:0000256" key="12">
    <source>
        <dbReference type="ARBA" id="ARBA00023012"/>
    </source>
</evidence>
<accession>F2JP46</accession>
<evidence type="ECO:0000256" key="4">
    <source>
        <dbReference type="ARBA" id="ARBA00022475"/>
    </source>
</evidence>
<evidence type="ECO:0000256" key="5">
    <source>
        <dbReference type="ARBA" id="ARBA00022553"/>
    </source>
</evidence>
<dbReference type="RefSeq" id="WP_013656955.1">
    <property type="nucleotide sequence ID" value="NC_015275.1"/>
</dbReference>
<dbReference type="PROSITE" id="PS50885">
    <property type="entry name" value="HAMP"/>
    <property type="match status" value="1"/>
</dbReference>
<evidence type="ECO:0000313" key="18">
    <source>
        <dbReference type="EMBL" id="ADZ83660.1"/>
    </source>
</evidence>
<feature type="domain" description="Histidine kinase" evidence="16">
    <location>
        <begin position="261"/>
        <end position="478"/>
    </location>
</feature>
<dbReference type="InterPro" id="IPR005467">
    <property type="entry name" value="His_kinase_dom"/>
</dbReference>
<dbReference type="Gene3D" id="6.10.340.10">
    <property type="match status" value="1"/>
</dbReference>
<evidence type="ECO:0000256" key="1">
    <source>
        <dbReference type="ARBA" id="ARBA00000085"/>
    </source>
</evidence>
<organism evidence="18 19">
    <name type="scientific">Cellulosilyticum lentocellum (strain ATCC 49066 / DSM 5427 / NCIMB 11756 / RHM5)</name>
    <name type="common">Clostridium lentocellum</name>
    <dbReference type="NCBI Taxonomy" id="642492"/>
    <lineage>
        <taxon>Bacteria</taxon>
        <taxon>Bacillati</taxon>
        <taxon>Bacillota</taxon>
        <taxon>Clostridia</taxon>
        <taxon>Lachnospirales</taxon>
        <taxon>Cellulosilyticaceae</taxon>
        <taxon>Cellulosilyticum</taxon>
    </lineage>
</organism>
<dbReference type="SMART" id="SM00387">
    <property type="entry name" value="HATPase_c"/>
    <property type="match status" value="1"/>
</dbReference>
<evidence type="ECO:0000256" key="11">
    <source>
        <dbReference type="ARBA" id="ARBA00022989"/>
    </source>
</evidence>
<keyword evidence="12" id="KW-0902">Two-component regulatory system</keyword>
<evidence type="ECO:0000259" key="16">
    <source>
        <dbReference type="PROSITE" id="PS50109"/>
    </source>
</evidence>
<dbReference type="GO" id="GO:0000155">
    <property type="term" value="F:phosphorelay sensor kinase activity"/>
    <property type="evidence" value="ECO:0007669"/>
    <property type="project" value="InterPro"/>
</dbReference>
<dbReference type="AlphaFoldDB" id="F2JP46"/>
<evidence type="ECO:0000256" key="15">
    <source>
        <dbReference type="SAM" id="Phobius"/>
    </source>
</evidence>
<evidence type="ECO:0000259" key="17">
    <source>
        <dbReference type="PROSITE" id="PS50885"/>
    </source>
</evidence>
<keyword evidence="13 15" id="KW-0472">Membrane</keyword>
<evidence type="ECO:0000256" key="2">
    <source>
        <dbReference type="ARBA" id="ARBA00004651"/>
    </source>
</evidence>
<dbReference type="GO" id="GO:0005886">
    <property type="term" value="C:plasma membrane"/>
    <property type="evidence" value="ECO:0007669"/>
    <property type="project" value="UniProtKB-SubCell"/>
</dbReference>
<dbReference type="InterPro" id="IPR003661">
    <property type="entry name" value="HisK_dim/P_dom"/>
</dbReference>
<dbReference type="PANTHER" id="PTHR45528:SF1">
    <property type="entry name" value="SENSOR HISTIDINE KINASE CPXA"/>
    <property type="match status" value="1"/>
</dbReference>
<reference evidence="18 19" key="1">
    <citation type="journal article" date="2011" name="J. Bacteriol.">
        <title>Complete genome sequence of the cellulose-degrading bacterium Cellulosilyticum lentocellum.</title>
        <authorList>
            <consortium name="US DOE Joint Genome Institute"/>
            <person name="Miller D.A."/>
            <person name="Suen G."/>
            <person name="Bruce D."/>
            <person name="Copeland A."/>
            <person name="Cheng J.F."/>
            <person name="Detter C."/>
            <person name="Goodwin L.A."/>
            <person name="Han C.S."/>
            <person name="Hauser L.J."/>
            <person name="Land M.L."/>
            <person name="Lapidus A."/>
            <person name="Lucas S."/>
            <person name="Meincke L."/>
            <person name="Pitluck S."/>
            <person name="Tapia R."/>
            <person name="Teshima H."/>
            <person name="Woyke T."/>
            <person name="Fox B.G."/>
            <person name="Angert E.R."/>
            <person name="Currie C.R."/>
        </authorList>
    </citation>
    <scope>NUCLEOTIDE SEQUENCE [LARGE SCALE GENOMIC DNA]</scope>
    <source>
        <strain evidence="19">ATCC 49066 / DSM 5427 / NCIMB 11756 / RHM5</strain>
    </source>
</reference>
<evidence type="ECO:0000256" key="14">
    <source>
        <dbReference type="SAM" id="Coils"/>
    </source>
</evidence>